<dbReference type="Proteomes" id="UP001281761">
    <property type="component" value="Unassembled WGS sequence"/>
</dbReference>
<protein>
    <submittedName>
        <fullName evidence="1">Uncharacterized protein</fullName>
    </submittedName>
</protein>
<accession>A0ABQ9X8K7</accession>
<gene>
    <name evidence="1" type="ORF">BLNAU_18484</name>
</gene>
<reference evidence="1 2" key="1">
    <citation type="journal article" date="2022" name="bioRxiv">
        <title>Genomics of Preaxostyla Flagellates Illuminates Evolutionary Transitions and the Path Towards Mitochondrial Loss.</title>
        <authorList>
            <person name="Novak L.V.F."/>
            <person name="Treitli S.C."/>
            <person name="Pyrih J."/>
            <person name="Halakuc P."/>
            <person name="Pipaliya S.V."/>
            <person name="Vacek V."/>
            <person name="Brzon O."/>
            <person name="Soukal P."/>
            <person name="Eme L."/>
            <person name="Dacks J.B."/>
            <person name="Karnkowska A."/>
            <person name="Elias M."/>
            <person name="Hampl V."/>
        </authorList>
    </citation>
    <scope>NUCLEOTIDE SEQUENCE [LARGE SCALE GENOMIC DNA]</scope>
    <source>
        <strain evidence="1">NAU3</strain>
        <tissue evidence="1">Gut</tissue>
    </source>
</reference>
<comment type="caution">
    <text evidence="1">The sequence shown here is derived from an EMBL/GenBank/DDBJ whole genome shotgun (WGS) entry which is preliminary data.</text>
</comment>
<organism evidence="1 2">
    <name type="scientific">Blattamonas nauphoetae</name>
    <dbReference type="NCBI Taxonomy" id="2049346"/>
    <lineage>
        <taxon>Eukaryota</taxon>
        <taxon>Metamonada</taxon>
        <taxon>Preaxostyla</taxon>
        <taxon>Oxymonadida</taxon>
        <taxon>Blattamonas</taxon>
    </lineage>
</organism>
<name>A0ABQ9X8K7_9EUKA</name>
<proteinExistence type="predicted"/>
<sequence>MPIVKASNNLKTVSDTIKKNDGLDELPHSLETIKMISPSRFDGVVYPREFVIITNSQHGCTGPMWDDLSLDVLPLEIGMQFVQQLREGHNLEAQLLFHQQLSEDNINRSMIAYLDCLSQFHTDVLNQQWTESNTLSDFWDEIGHACHNLQACLDRNHQRRLTYWQSTQLSQSRLILPHRSNYPSLNKDGPHQITMTATDRGVTVQKAVITFHIDE</sequence>
<evidence type="ECO:0000313" key="2">
    <source>
        <dbReference type="Proteomes" id="UP001281761"/>
    </source>
</evidence>
<evidence type="ECO:0000313" key="1">
    <source>
        <dbReference type="EMBL" id="KAK2946571.1"/>
    </source>
</evidence>
<keyword evidence="2" id="KW-1185">Reference proteome</keyword>
<dbReference type="EMBL" id="JARBJD010000224">
    <property type="protein sequence ID" value="KAK2946571.1"/>
    <property type="molecule type" value="Genomic_DNA"/>
</dbReference>